<keyword evidence="7 8" id="KW-0539">Nucleus</keyword>
<evidence type="ECO:0000256" key="7">
    <source>
        <dbReference type="ARBA" id="ARBA00023242"/>
    </source>
</evidence>
<dbReference type="Pfam" id="PF02701">
    <property type="entry name" value="Zn_ribbon_Dof"/>
    <property type="match status" value="1"/>
</dbReference>
<name>A0A218X1L9_PUNGR</name>
<dbReference type="OrthoDB" id="1927254at2759"/>
<gene>
    <name evidence="11" type="ORF">CDL15_Pgr003014</name>
    <name evidence="12" type="ORF">CRG98_044677</name>
</gene>
<dbReference type="AlphaFoldDB" id="A0A218X1L9"/>
<evidence type="ECO:0000313" key="13">
    <source>
        <dbReference type="Proteomes" id="UP000197138"/>
    </source>
</evidence>
<dbReference type="GO" id="GO:0005634">
    <property type="term" value="C:nucleus"/>
    <property type="evidence" value="ECO:0007669"/>
    <property type="project" value="UniProtKB-SubCell"/>
</dbReference>
<feature type="compositionally biased region" description="Low complexity" evidence="9">
    <location>
        <begin position="246"/>
        <end position="261"/>
    </location>
</feature>
<reference evidence="11" key="2">
    <citation type="submission" date="2017-06" db="EMBL/GenBank/DDBJ databases">
        <title>The pomegranate genome and the genomics of punicalagin biosynthesis.</title>
        <authorList>
            <person name="Xu C."/>
        </authorList>
    </citation>
    <scope>NUCLEOTIDE SEQUENCE [LARGE SCALE GENOMIC DNA]</scope>
    <source>
        <tissue evidence="11">Fresh leaf</tissue>
    </source>
</reference>
<feature type="domain" description="Dof-type" evidence="10">
    <location>
        <begin position="98"/>
        <end position="152"/>
    </location>
</feature>
<dbReference type="GO" id="GO:0003677">
    <property type="term" value="F:DNA binding"/>
    <property type="evidence" value="ECO:0007669"/>
    <property type="project" value="UniProtKB-UniRule"/>
</dbReference>
<evidence type="ECO:0000256" key="3">
    <source>
        <dbReference type="ARBA" id="ARBA00022833"/>
    </source>
</evidence>
<dbReference type="EMBL" id="PGOL01005540">
    <property type="protein sequence ID" value="PKI34971.1"/>
    <property type="molecule type" value="Genomic_DNA"/>
</dbReference>
<comment type="caution">
    <text evidence="11">The sequence shown here is derived from an EMBL/GenBank/DDBJ whole genome shotgun (WGS) entry which is preliminary data.</text>
</comment>
<dbReference type="PROSITE" id="PS01361">
    <property type="entry name" value="ZF_DOF_1"/>
    <property type="match status" value="1"/>
</dbReference>
<evidence type="ECO:0000256" key="6">
    <source>
        <dbReference type="ARBA" id="ARBA00023163"/>
    </source>
</evidence>
<feature type="region of interest" description="Disordered" evidence="9">
    <location>
        <begin position="173"/>
        <end position="197"/>
    </location>
</feature>
<dbReference type="InterPro" id="IPR003851">
    <property type="entry name" value="Znf_Dof"/>
</dbReference>
<keyword evidence="4" id="KW-0805">Transcription regulation</keyword>
<reference evidence="13" key="1">
    <citation type="journal article" date="2017" name="Plant J.">
        <title>The pomegranate (Punica granatum L.) genome and the genomics of punicalagin biosynthesis.</title>
        <authorList>
            <person name="Qin G."/>
            <person name="Xu C."/>
            <person name="Ming R."/>
            <person name="Tang H."/>
            <person name="Guyot R."/>
            <person name="Kramer E.M."/>
            <person name="Hu Y."/>
            <person name="Yi X."/>
            <person name="Qi Y."/>
            <person name="Xu X."/>
            <person name="Gao Z."/>
            <person name="Pan H."/>
            <person name="Jian J."/>
            <person name="Tian Y."/>
            <person name="Yue Z."/>
            <person name="Xu Y."/>
        </authorList>
    </citation>
    <scope>NUCLEOTIDE SEQUENCE [LARGE SCALE GENOMIC DNA]</scope>
    <source>
        <strain evidence="13">cv. Dabenzi</strain>
    </source>
</reference>
<dbReference type="GO" id="GO:0008270">
    <property type="term" value="F:zinc ion binding"/>
    <property type="evidence" value="ECO:0007669"/>
    <property type="project" value="UniProtKB-KW"/>
</dbReference>
<feature type="compositionally biased region" description="Polar residues" evidence="9">
    <location>
        <begin position="38"/>
        <end position="51"/>
    </location>
</feature>
<keyword evidence="1" id="KW-0479">Metal-binding</keyword>
<dbReference type="InterPro" id="IPR045174">
    <property type="entry name" value="Dof"/>
</dbReference>
<dbReference type="GeneID" id="116196808"/>
<protein>
    <recommendedName>
        <fullName evidence="10">Dof-type domain-containing protein</fullName>
    </recommendedName>
</protein>
<keyword evidence="3" id="KW-0862">Zinc</keyword>
<organism evidence="11 13">
    <name type="scientific">Punica granatum</name>
    <name type="common">Pomegranate</name>
    <dbReference type="NCBI Taxonomy" id="22663"/>
    <lineage>
        <taxon>Eukaryota</taxon>
        <taxon>Viridiplantae</taxon>
        <taxon>Streptophyta</taxon>
        <taxon>Embryophyta</taxon>
        <taxon>Tracheophyta</taxon>
        <taxon>Spermatophyta</taxon>
        <taxon>Magnoliopsida</taxon>
        <taxon>eudicotyledons</taxon>
        <taxon>Gunneridae</taxon>
        <taxon>Pentapetalae</taxon>
        <taxon>rosids</taxon>
        <taxon>malvids</taxon>
        <taxon>Myrtales</taxon>
        <taxon>Lythraceae</taxon>
        <taxon>Punica</taxon>
    </lineage>
</organism>
<keyword evidence="14" id="KW-1185">Reference proteome</keyword>
<feature type="region of interest" description="Disordered" evidence="9">
    <location>
        <begin position="38"/>
        <end position="93"/>
    </location>
</feature>
<dbReference type="Proteomes" id="UP000233551">
    <property type="component" value="Unassembled WGS sequence"/>
</dbReference>
<keyword evidence="6" id="KW-0804">Transcription</keyword>
<feature type="compositionally biased region" description="Basic and acidic residues" evidence="9">
    <location>
        <begin position="80"/>
        <end position="93"/>
    </location>
</feature>
<accession>A0A218X1L9</accession>
<evidence type="ECO:0000256" key="2">
    <source>
        <dbReference type="ARBA" id="ARBA00022771"/>
    </source>
</evidence>
<sequence length="453" mass="49106">MSPQNMIPGIKLFGRKIPVPEGQIPAKPDAGFQIPTESQVTEARGANSNIEAVQFGKSADVESGQEDMAQVSPDNEEDKTETTQHEEEKTFKKPDKILPCPRCNSFDTKFCYFNNYNVNQPRHFCKNCQRYWTAGGTMRNVPVGAGRRKNKQFASSQYRQAVLSVNGMAAPTSGLETPNSANPRFLPPGEFASPLTPPEVRGSAVLKFGPEGTLSESMDSVLNLRDRCRSGERGPVSFSESREEPSSASELESNSSGSCDSNHNPPQQIPALFFPYHSSWQNLATPLGAYPSHFSSKQVYDRNSVQWGSPPMVAIPSVCAQPTIPLQIVPTSYLGYVPFAVLNGCLSPSSSTVTNGGCSGSGSPSLGKHLRDGDVERSESDVLVPKTLRIDDPNEASRSPIWATFGIKPYEKVSSSMVNGKVECQGNNSEDAADIMEANPAALSRSHTFQEST</sequence>
<dbReference type="Proteomes" id="UP000197138">
    <property type="component" value="Unassembled WGS sequence"/>
</dbReference>
<dbReference type="PANTHER" id="PTHR31089">
    <property type="entry name" value="CYCLIC DOF FACTOR 2"/>
    <property type="match status" value="1"/>
</dbReference>
<dbReference type="EMBL" id="MTKT01002492">
    <property type="protein sequence ID" value="OWM78843.1"/>
    <property type="molecule type" value="Genomic_DNA"/>
</dbReference>
<keyword evidence="5 8" id="KW-0238">DNA-binding</keyword>
<dbReference type="PANTHER" id="PTHR31089:SF47">
    <property type="entry name" value="DOF-TYPE DOMAIN-CONTAINING PROTEIN"/>
    <property type="match status" value="1"/>
</dbReference>
<evidence type="ECO:0000256" key="1">
    <source>
        <dbReference type="ARBA" id="ARBA00022723"/>
    </source>
</evidence>
<evidence type="ECO:0000313" key="12">
    <source>
        <dbReference type="EMBL" id="PKI34971.1"/>
    </source>
</evidence>
<comment type="subcellular location">
    <subcellularLocation>
        <location evidence="8">Nucleus</location>
    </subcellularLocation>
</comment>
<evidence type="ECO:0000259" key="10">
    <source>
        <dbReference type="PROSITE" id="PS50884"/>
    </source>
</evidence>
<feature type="region of interest" description="Disordered" evidence="9">
    <location>
        <begin position="229"/>
        <end position="264"/>
    </location>
</feature>
<evidence type="ECO:0000256" key="4">
    <source>
        <dbReference type="ARBA" id="ARBA00023015"/>
    </source>
</evidence>
<evidence type="ECO:0000256" key="9">
    <source>
        <dbReference type="SAM" id="MobiDB-lite"/>
    </source>
</evidence>
<evidence type="ECO:0000256" key="5">
    <source>
        <dbReference type="ARBA" id="ARBA00023125"/>
    </source>
</evidence>
<feature type="compositionally biased region" description="Basic and acidic residues" evidence="9">
    <location>
        <begin position="369"/>
        <end position="380"/>
    </location>
</feature>
<evidence type="ECO:0000256" key="8">
    <source>
        <dbReference type="PROSITE-ProRule" id="PRU00071"/>
    </source>
</evidence>
<reference evidence="12 14" key="3">
    <citation type="submission" date="2017-11" db="EMBL/GenBank/DDBJ databases">
        <title>De-novo sequencing of pomegranate (Punica granatum L.) genome.</title>
        <authorList>
            <person name="Akparov Z."/>
            <person name="Amiraslanov A."/>
            <person name="Hajiyeva S."/>
            <person name="Abbasov M."/>
            <person name="Kaur K."/>
            <person name="Hamwieh A."/>
            <person name="Solovyev V."/>
            <person name="Salamov A."/>
            <person name="Braich B."/>
            <person name="Kosarev P."/>
            <person name="Mahmoud A."/>
            <person name="Hajiyev E."/>
            <person name="Babayeva S."/>
            <person name="Izzatullayeva V."/>
            <person name="Mammadov A."/>
            <person name="Mammadov A."/>
            <person name="Sharifova S."/>
            <person name="Ojaghi J."/>
            <person name="Eynullazada K."/>
            <person name="Bayramov B."/>
            <person name="Abdulazimova A."/>
            <person name="Shahmuradov I."/>
        </authorList>
    </citation>
    <scope>NUCLEOTIDE SEQUENCE [LARGE SCALE GENOMIC DNA]</scope>
    <source>
        <strain evidence="12">AG2017</strain>
        <strain evidence="14">cv. AG2017</strain>
        <tissue evidence="12">Leaf</tissue>
    </source>
</reference>
<keyword evidence="2 8" id="KW-0863">Zinc-finger</keyword>
<proteinExistence type="predicted"/>
<feature type="region of interest" description="Disordered" evidence="9">
    <location>
        <begin position="353"/>
        <end position="380"/>
    </location>
</feature>
<dbReference type="GO" id="GO:0003700">
    <property type="term" value="F:DNA-binding transcription factor activity"/>
    <property type="evidence" value="ECO:0007669"/>
    <property type="project" value="InterPro"/>
</dbReference>
<evidence type="ECO:0000313" key="14">
    <source>
        <dbReference type="Proteomes" id="UP000233551"/>
    </source>
</evidence>
<evidence type="ECO:0000313" key="11">
    <source>
        <dbReference type="EMBL" id="OWM78843.1"/>
    </source>
</evidence>
<dbReference type="STRING" id="22663.A0A218X1L9"/>
<dbReference type="PROSITE" id="PS50884">
    <property type="entry name" value="ZF_DOF_2"/>
    <property type="match status" value="1"/>
</dbReference>